<dbReference type="InterPro" id="IPR036983">
    <property type="entry name" value="AIM24_sf"/>
</dbReference>
<dbReference type="Pfam" id="PF01987">
    <property type="entry name" value="AIM24"/>
    <property type="match status" value="1"/>
</dbReference>
<dbReference type="Proteomes" id="UP000233440">
    <property type="component" value="Unassembled WGS sequence"/>
</dbReference>
<comment type="caution">
    <text evidence="1">The sequence shown here is derived from an EMBL/GenBank/DDBJ whole genome shotgun (WGS) entry which is preliminary data.</text>
</comment>
<proteinExistence type="predicted"/>
<keyword evidence="2" id="KW-1185">Reference proteome</keyword>
<accession>A0A2N3LMP3</accession>
<dbReference type="PANTHER" id="PTHR38074:SF1">
    <property type="entry name" value="ALTERED INHERITANCE OF MITOCHONDRIA PROTEIN 24, MITOCHONDRIAL"/>
    <property type="match status" value="1"/>
</dbReference>
<evidence type="ECO:0000313" key="2">
    <source>
        <dbReference type="Proteomes" id="UP000233440"/>
    </source>
</evidence>
<dbReference type="InterPro" id="IPR002838">
    <property type="entry name" value="AIM24"/>
</dbReference>
<evidence type="ECO:0008006" key="3">
    <source>
        <dbReference type="Google" id="ProtNLM"/>
    </source>
</evidence>
<gene>
    <name evidence="1" type="ORF">CWO92_05580</name>
</gene>
<dbReference type="RefSeq" id="WP_101353217.1">
    <property type="nucleotide sequence ID" value="NZ_PIQO01000003.1"/>
</dbReference>
<dbReference type="SUPFAM" id="SSF51219">
    <property type="entry name" value="TRAP-like"/>
    <property type="match status" value="1"/>
</dbReference>
<dbReference type="AlphaFoldDB" id="A0A2N3LMP3"/>
<evidence type="ECO:0000313" key="1">
    <source>
        <dbReference type="EMBL" id="PKR85845.1"/>
    </source>
</evidence>
<organism evidence="1 2">
    <name type="scientific">Heyndrickxia camelliae</name>
    <dbReference type="NCBI Taxonomy" id="1707093"/>
    <lineage>
        <taxon>Bacteria</taxon>
        <taxon>Bacillati</taxon>
        <taxon>Bacillota</taxon>
        <taxon>Bacilli</taxon>
        <taxon>Bacillales</taxon>
        <taxon>Bacillaceae</taxon>
        <taxon>Heyndrickxia</taxon>
    </lineage>
</organism>
<dbReference type="PANTHER" id="PTHR38074">
    <property type="entry name" value="ALTERED INHERITANCE OF MITOCHONDRIA PROTEIN 24, MITOCHONDRIAL"/>
    <property type="match status" value="1"/>
</dbReference>
<dbReference type="InterPro" id="IPR016031">
    <property type="entry name" value="Trp_RNA-bd_attenuator-like_dom"/>
</dbReference>
<dbReference type="Gene3D" id="3.60.160.10">
    <property type="entry name" value="Mitochondrial biogenesis AIM24"/>
    <property type="match status" value="1"/>
</dbReference>
<protein>
    <recommendedName>
        <fullName evidence="3">AIM24 family protein</fullName>
    </recommendedName>
</protein>
<dbReference type="EMBL" id="PIQO01000003">
    <property type="protein sequence ID" value="PKR85845.1"/>
    <property type="molecule type" value="Genomic_DNA"/>
</dbReference>
<dbReference type="OrthoDB" id="8707822at2"/>
<name>A0A2N3LMP3_9BACI</name>
<reference evidence="1 2" key="1">
    <citation type="submission" date="2017-11" db="EMBL/GenBank/DDBJ databases">
        <title>Bacillus camelliae sp. nov., isolated from pu'er tea.</title>
        <authorList>
            <person name="Niu L."/>
        </authorList>
    </citation>
    <scope>NUCLEOTIDE SEQUENCE [LARGE SCALE GENOMIC DNA]</scope>
    <source>
        <strain evidence="1 2">7578-1</strain>
    </source>
</reference>
<sequence length="234" mass="26056">MEDSRYSIEEFIQKTLQEDKHQGLFELETPRLLEINLNGQVWAKAGSMVSYRGNIKFEREGILEHGLGRLFKKALTGEGTSLMKATGNGKLYIADQGKKISILHLKEDAIIVNGNNLLAFEQSIEWDIKLMKRIAGMLAGGIFNVRLEGSGRIAITSHYEPLTLLVTPDNPVFTDPNATVAWSGQLKPDFITDMSFKTFLGRGSGESIQMKFSGNGFVVVQPYEEVYFSNDSKG</sequence>